<protein>
    <recommendedName>
        <fullName evidence="4">Outer membrane protein beta-barrel domain-containing protein</fullName>
    </recommendedName>
</protein>
<dbReference type="EMBL" id="BATJ01000007">
    <property type="protein sequence ID" value="GAD67284.1"/>
    <property type="molecule type" value="Genomic_DNA"/>
</dbReference>
<proteinExistence type="predicted"/>
<organism evidence="2 3">
    <name type="scientific">Vibrio proteolyticus NBRC 13287</name>
    <dbReference type="NCBI Taxonomy" id="1219065"/>
    <lineage>
        <taxon>Bacteria</taxon>
        <taxon>Pseudomonadati</taxon>
        <taxon>Pseudomonadota</taxon>
        <taxon>Gammaproteobacteria</taxon>
        <taxon>Vibrionales</taxon>
        <taxon>Vibrionaceae</taxon>
        <taxon>Vibrio</taxon>
    </lineage>
</organism>
<evidence type="ECO:0000256" key="1">
    <source>
        <dbReference type="SAM" id="SignalP"/>
    </source>
</evidence>
<comment type="caution">
    <text evidence="2">The sequence shown here is derived from an EMBL/GenBank/DDBJ whole genome shotgun (WGS) entry which is preliminary data.</text>
</comment>
<evidence type="ECO:0008006" key="4">
    <source>
        <dbReference type="Google" id="ProtNLM"/>
    </source>
</evidence>
<name>U3BBY3_VIBPR</name>
<feature type="chain" id="PRO_5004638777" description="Outer membrane protein beta-barrel domain-containing protein" evidence="1">
    <location>
        <begin position="24"/>
        <end position="174"/>
    </location>
</feature>
<sequence>MNKQRFAVCLAALASSLPLSAQANNFDYNFFEVRMGMSPETAGVEASTLITENLHLVGRIDSKLDHDWDAAAGIGFNGPINQFADVYGQLLVHNIQESEEDGDDNNTQAEINIGVRLWLSDQLEATGRIGKNDERSVFHAGVRFHSTNQLSLSAEARNNGVYGPQAVMSVRFQY</sequence>
<feature type="signal peptide" evidence="1">
    <location>
        <begin position="1"/>
        <end position="23"/>
    </location>
</feature>
<dbReference type="AlphaFoldDB" id="U3BBY3"/>
<accession>U3BBY3</accession>
<evidence type="ECO:0000313" key="3">
    <source>
        <dbReference type="Proteomes" id="UP000016570"/>
    </source>
</evidence>
<dbReference type="Proteomes" id="UP000016570">
    <property type="component" value="Unassembled WGS sequence"/>
</dbReference>
<dbReference type="STRING" id="1219065.VPR01S_07_00830"/>
<dbReference type="RefSeq" id="WP_021705259.1">
    <property type="nucleotide sequence ID" value="NZ_BATJ01000007.1"/>
</dbReference>
<evidence type="ECO:0000313" key="2">
    <source>
        <dbReference type="EMBL" id="GAD67284.1"/>
    </source>
</evidence>
<keyword evidence="3" id="KW-1185">Reference proteome</keyword>
<dbReference type="eggNOG" id="ENOG5031MNT">
    <property type="taxonomic scope" value="Bacteria"/>
</dbReference>
<keyword evidence="1" id="KW-0732">Signal</keyword>
<reference evidence="2 3" key="1">
    <citation type="submission" date="2013-09" db="EMBL/GenBank/DDBJ databases">
        <title>Whole genome shotgun sequence of Vibrio proteolyticus NBRC 13287.</title>
        <authorList>
            <person name="Isaki S."/>
            <person name="Hosoyama A."/>
            <person name="Numata M."/>
            <person name="Hashimoto M."/>
            <person name="Hosoyama Y."/>
            <person name="Tsuchikane K."/>
            <person name="Noguchi M."/>
            <person name="Hirakata S."/>
            <person name="Ichikawa N."/>
            <person name="Ohji S."/>
            <person name="Yamazoe A."/>
            <person name="Fujita N."/>
        </authorList>
    </citation>
    <scope>NUCLEOTIDE SEQUENCE [LARGE SCALE GENOMIC DNA]</scope>
    <source>
        <strain evidence="2 3">NBRC 13287</strain>
    </source>
</reference>
<gene>
    <name evidence="2" type="ORF">VPR01S_07_00830</name>
</gene>